<dbReference type="RefSeq" id="WP_343977451.1">
    <property type="nucleotide sequence ID" value="NZ_BAAAJG010000008.1"/>
</dbReference>
<reference evidence="4" key="1">
    <citation type="journal article" date="2019" name="Int. J. Syst. Evol. Microbiol.">
        <title>The Global Catalogue of Microorganisms (GCM) 10K type strain sequencing project: providing services to taxonomists for standard genome sequencing and annotation.</title>
        <authorList>
            <consortium name="The Broad Institute Genomics Platform"/>
            <consortium name="The Broad Institute Genome Sequencing Center for Infectious Disease"/>
            <person name="Wu L."/>
            <person name="Ma J."/>
        </authorList>
    </citation>
    <scope>NUCLEOTIDE SEQUENCE [LARGE SCALE GENOMIC DNA]</scope>
    <source>
        <strain evidence="4">JCM 12165</strain>
    </source>
</reference>
<dbReference type="InterPro" id="IPR050109">
    <property type="entry name" value="HTH-type_TetR-like_transc_reg"/>
</dbReference>
<comment type="caution">
    <text evidence="3">The sequence shown here is derived from an EMBL/GenBank/DDBJ whole genome shotgun (WGS) entry which is preliminary data.</text>
</comment>
<sequence>MEARRTSTPQDREVLQRGLETFAELGYDQTTVRELARRLGVSHNFVNDRYGSKLAFWRAVVDYACAESGPLAEEADQARDDDALLAAIVHRFYRAAVRHPQLQRLIADESARESERIAYLYEAYIGPTLATVAPSVARLAAAGRLPDVPLHLLYFAVIGPISGMIQNPLARRLGRPEAPAAAELEAFADGLAGLIVGGLVRSACGEG</sequence>
<proteinExistence type="predicted"/>
<gene>
    <name evidence="3" type="ORF">ACFSCY_12510</name>
</gene>
<evidence type="ECO:0000313" key="4">
    <source>
        <dbReference type="Proteomes" id="UP001597145"/>
    </source>
</evidence>
<accession>A0ABW4FK95</accession>
<keyword evidence="4" id="KW-1185">Reference proteome</keyword>
<dbReference type="InterPro" id="IPR001647">
    <property type="entry name" value="HTH_TetR"/>
</dbReference>
<dbReference type="Gene3D" id="1.10.357.10">
    <property type="entry name" value="Tetracycline Repressor, domain 2"/>
    <property type="match status" value="1"/>
</dbReference>
<dbReference type="PANTHER" id="PTHR30055:SF226">
    <property type="entry name" value="HTH-TYPE TRANSCRIPTIONAL REGULATOR PKSA"/>
    <property type="match status" value="1"/>
</dbReference>
<evidence type="ECO:0000313" key="3">
    <source>
        <dbReference type="EMBL" id="MFD1530266.1"/>
    </source>
</evidence>
<dbReference type="Proteomes" id="UP001597145">
    <property type="component" value="Unassembled WGS sequence"/>
</dbReference>
<dbReference type="InterPro" id="IPR009057">
    <property type="entry name" value="Homeodomain-like_sf"/>
</dbReference>
<dbReference type="SUPFAM" id="SSF48498">
    <property type="entry name" value="Tetracyclin repressor-like, C-terminal domain"/>
    <property type="match status" value="1"/>
</dbReference>
<dbReference type="Pfam" id="PF00440">
    <property type="entry name" value="TetR_N"/>
    <property type="match status" value="1"/>
</dbReference>
<evidence type="ECO:0000256" key="1">
    <source>
        <dbReference type="ARBA" id="ARBA00023125"/>
    </source>
</evidence>
<dbReference type="InterPro" id="IPR036271">
    <property type="entry name" value="Tet_transcr_reg_TetR-rel_C_sf"/>
</dbReference>
<dbReference type="SUPFAM" id="SSF46689">
    <property type="entry name" value="Homeodomain-like"/>
    <property type="match status" value="1"/>
</dbReference>
<name>A0ABW4FK95_9PSEU</name>
<keyword evidence="1" id="KW-0238">DNA-binding</keyword>
<protein>
    <submittedName>
        <fullName evidence="3">TetR/AcrR family transcriptional regulator</fullName>
    </submittedName>
</protein>
<feature type="domain" description="HTH tetR-type" evidence="2">
    <location>
        <begin position="15"/>
        <end position="56"/>
    </location>
</feature>
<evidence type="ECO:0000259" key="2">
    <source>
        <dbReference type="Pfam" id="PF00440"/>
    </source>
</evidence>
<organism evidence="3 4">
    <name type="scientific">Pseudonocardia aurantiaca</name>
    <dbReference type="NCBI Taxonomy" id="75290"/>
    <lineage>
        <taxon>Bacteria</taxon>
        <taxon>Bacillati</taxon>
        <taxon>Actinomycetota</taxon>
        <taxon>Actinomycetes</taxon>
        <taxon>Pseudonocardiales</taxon>
        <taxon>Pseudonocardiaceae</taxon>
        <taxon>Pseudonocardia</taxon>
    </lineage>
</organism>
<dbReference type="PANTHER" id="PTHR30055">
    <property type="entry name" value="HTH-TYPE TRANSCRIPTIONAL REGULATOR RUTR"/>
    <property type="match status" value="1"/>
</dbReference>
<dbReference type="EMBL" id="JBHUCP010000007">
    <property type="protein sequence ID" value="MFD1530266.1"/>
    <property type="molecule type" value="Genomic_DNA"/>
</dbReference>